<dbReference type="PANTHER" id="PTHR46018:SF2">
    <property type="entry name" value="ZINC PHOSPHODIESTERASE ELAC PROTEIN 1"/>
    <property type="match status" value="1"/>
</dbReference>
<dbReference type="RefSeq" id="YP_009398377.1">
    <property type="nucleotide sequence ID" value="NC_035292.1"/>
</dbReference>
<organism evidence="1">
    <name type="scientific">Lophocladia kuetzingii</name>
    <dbReference type="NCBI Taxonomy" id="675577"/>
    <lineage>
        <taxon>Eukaryota</taxon>
        <taxon>Rhodophyta</taxon>
        <taxon>Florideophyceae</taxon>
        <taxon>Rhodymeniophycidae</taxon>
        <taxon>Ceramiales</taxon>
        <taxon>Rhodomelaceae</taxon>
        <taxon>Lophothalieae</taxon>
        <taxon>Lophocladia</taxon>
    </lineage>
</organism>
<sequence length="225" mass="25979">MLFRYLNIGNYFIQKSNLSFVIKLAVLRDIWIFNTIEGCQSSISYHSLKINNISKIIITSLHIKNISGLLGLLSSLNLIGRTKALHIYGPIELKYYLDLGKRYSRTNFNYIVYLHVLKTGLVINHHNCRIYTFQSLNQYSFIISRSESCGTFILDKVKKNNFRSGPLYGKFKQGFNFLLPDGLVIDGYKFTSINILGSQKCLFNSAFYNRYFLESNINAKVMLFS</sequence>
<protein>
    <submittedName>
        <fullName evidence="1">Ribonuclease Z</fullName>
    </submittedName>
</protein>
<reference evidence="1" key="1">
    <citation type="journal article" date="2017" name="J. Phycol.">
        <title>Analysis of chloroplast genomes and a supermatrix inform reclassification of the Rhodomelaceae (Rhodophyta).</title>
        <authorList>
            <person name="Diaz-Tapia P."/>
            <person name="Maggs C.A."/>
            <person name="West J.A."/>
            <person name="Verbruggen H."/>
        </authorList>
    </citation>
    <scope>NUCLEOTIDE SEQUENCE</scope>
    <source>
        <strain evidence="1">PD1509</strain>
    </source>
</reference>
<evidence type="ECO:0000313" key="1">
    <source>
        <dbReference type="EMBL" id="ARW67563.1"/>
    </source>
</evidence>
<dbReference type="GO" id="GO:0042781">
    <property type="term" value="F:3'-tRNA processing endoribonuclease activity"/>
    <property type="evidence" value="ECO:0007669"/>
    <property type="project" value="TreeGrafter"/>
</dbReference>
<dbReference type="GeneID" id="33360900"/>
<geneLocation type="chloroplast" evidence="1"/>
<gene>
    <name evidence="1" type="primary">rnz</name>
</gene>
<accession>A0A1Z1MNA1</accession>
<dbReference type="SUPFAM" id="SSF56281">
    <property type="entry name" value="Metallo-hydrolase/oxidoreductase"/>
    <property type="match status" value="1"/>
</dbReference>
<dbReference type="EMBL" id="MF101448">
    <property type="protein sequence ID" value="ARW67563.1"/>
    <property type="molecule type" value="Genomic_DNA"/>
</dbReference>
<keyword evidence="1" id="KW-0150">Chloroplast</keyword>
<keyword evidence="1" id="KW-0934">Plastid</keyword>
<dbReference type="InterPro" id="IPR036866">
    <property type="entry name" value="RibonucZ/Hydroxyglut_hydro"/>
</dbReference>
<proteinExistence type="predicted"/>
<dbReference type="Gene3D" id="3.60.15.10">
    <property type="entry name" value="Ribonuclease Z/Hydroxyacylglutathione hydrolase-like"/>
    <property type="match status" value="1"/>
</dbReference>
<dbReference type="AlphaFoldDB" id="A0A1Z1MNA1"/>
<name>A0A1Z1MNA1_9FLOR</name>
<dbReference type="PANTHER" id="PTHR46018">
    <property type="entry name" value="ZINC PHOSPHODIESTERASE ELAC PROTEIN 1"/>
    <property type="match status" value="1"/>
</dbReference>